<sequence length="76" mass="8466">MTTLTIEISEKAGKTLAELVEQLGGKVISVKESKKSNKEAKKKQLLDDLEESVNFVKLHQQGKVDAKTIQELLDEL</sequence>
<gene>
    <name evidence="1" type="ORF">DEO27_029815</name>
</gene>
<evidence type="ECO:0000313" key="1">
    <source>
        <dbReference type="EMBL" id="QEM14037.1"/>
    </source>
</evidence>
<organism evidence="1 2">
    <name type="scientific">Mucilaginibacter rubeus</name>
    <dbReference type="NCBI Taxonomy" id="2027860"/>
    <lineage>
        <taxon>Bacteria</taxon>
        <taxon>Pseudomonadati</taxon>
        <taxon>Bacteroidota</taxon>
        <taxon>Sphingobacteriia</taxon>
        <taxon>Sphingobacteriales</taxon>
        <taxon>Sphingobacteriaceae</taxon>
        <taxon>Mucilaginibacter</taxon>
    </lineage>
</organism>
<dbReference type="OrthoDB" id="799161at2"/>
<dbReference type="AlphaFoldDB" id="A0A5C1I7L7"/>
<dbReference type="KEGG" id="mrub:DEO27_029815"/>
<dbReference type="Proteomes" id="UP000251402">
    <property type="component" value="Chromosome"/>
</dbReference>
<proteinExistence type="predicted"/>
<accession>A0A5C1I7L7</accession>
<name>A0A5C1I7L7_9SPHI</name>
<evidence type="ECO:0000313" key="2">
    <source>
        <dbReference type="Proteomes" id="UP000251402"/>
    </source>
</evidence>
<dbReference type="RefSeq" id="WP_112574518.1">
    <property type="nucleotide sequence ID" value="NZ_CP043450.1"/>
</dbReference>
<dbReference type="EMBL" id="CP043450">
    <property type="protein sequence ID" value="QEM14037.1"/>
    <property type="molecule type" value="Genomic_DNA"/>
</dbReference>
<protein>
    <submittedName>
        <fullName evidence="1">Uncharacterized protein</fullName>
    </submittedName>
</protein>
<keyword evidence="2" id="KW-1185">Reference proteome</keyword>
<reference evidence="1" key="1">
    <citation type="submission" date="2019-08" db="EMBL/GenBank/DDBJ databases">
        <title>Comparative genome analysis confer to the adaptation heavy metal polluted environment.</title>
        <authorList>
            <person name="Li Y."/>
        </authorList>
    </citation>
    <scope>NUCLEOTIDE SEQUENCE [LARGE SCALE GENOMIC DNA]</scope>
    <source>
        <strain evidence="1">P1</strain>
    </source>
</reference>